<dbReference type="PANTHER" id="PTHR41523:SF8">
    <property type="entry name" value="ETHYLENE RESPONSE SENSOR PROTEIN"/>
    <property type="match status" value="1"/>
</dbReference>
<dbReference type="InterPro" id="IPR003018">
    <property type="entry name" value="GAF"/>
</dbReference>
<comment type="catalytic activity">
    <reaction evidence="1">
        <text>ATP + protein L-histidine = ADP + protein N-phospho-L-histidine.</text>
        <dbReference type="EC" id="2.7.13.3"/>
    </reaction>
</comment>
<keyword evidence="6" id="KW-0418">Kinase</keyword>
<evidence type="ECO:0000256" key="5">
    <source>
        <dbReference type="ARBA" id="ARBA00022741"/>
    </source>
</evidence>
<evidence type="ECO:0000313" key="10">
    <source>
        <dbReference type="Proteomes" id="UP000293952"/>
    </source>
</evidence>
<evidence type="ECO:0000256" key="6">
    <source>
        <dbReference type="ARBA" id="ARBA00022777"/>
    </source>
</evidence>
<evidence type="ECO:0000256" key="4">
    <source>
        <dbReference type="ARBA" id="ARBA00022679"/>
    </source>
</evidence>
<keyword evidence="3" id="KW-0597">Phosphoprotein</keyword>
<dbReference type="Pfam" id="PF13185">
    <property type="entry name" value="GAF_2"/>
    <property type="match status" value="1"/>
</dbReference>
<dbReference type="GO" id="GO:0004673">
    <property type="term" value="F:protein histidine kinase activity"/>
    <property type="evidence" value="ECO:0007669"/>
    <property type="project" value="UniProtKB-EC"/>
</dbReference>
<accession>A0A4V1WF92</accession>
<keyword evidence="7" id="KW-0067">ATP-binding</keyword>
<keyword evidence="5" id="KW-0547">Nucleotide-binding</keyword>
<dbReference type="InterPro" id="IPR011495">
    <property type="entry name" value="Sig_transdc_His_kin_sub2_dim/P"/>
</dbReference>
<dbReference type="InterPro" id="IPR029016">
    <property type="entry name" value="GAF-like_dom_sf"/>
</dbReference>
<dbReference type="Proteomes" id="UP000293952">
    <property type="component" value="Unassembled WGS sequence"/>
</dbReference>
<comment type="caution">
    <text evidence="9">The sequence shown here is derived from an EMBL/GenBank/DDBJ whole genome shotgun (WGS) entry which is preliminary data.</text>
</comment>
<reference evidence="9 10" key="1">
    <citation type="submission" date="2019-02" db="EMBL/GenBank/DDBJ databases">
        <title>Genome sequence of the sea-ice species Brumimicrobium glaciale.</title>
        <authorList>
            <person name="Bowman J.P."/>
        </authorList>
    </citation>
    <scope>NUCLEOTIDE SEQUENCE [LARGE SCALE GENOMIC DNA]</scope>
    <source>
        <strain evidence="9 10">IC156</strain>
    </source>
</reference>
<dbReference type="Pfam" id="PF07568">
    <property type="entry name" value="HisKA_2"/>
    <property type="match status" value="1"/>
</dbReference>
<evidence type="ECO:0000256" key="3">
    <source>
        <dbReference type="ARBA" id="ARBA00022553"/>
    </source>
</evidence>
<evidence type="ECO:0000313" key="9">
    <source>
        <dbReference type="EMBL" id="RYM32386.1"/>
    </source>
</evidence>
<organism evidence="9 10">
    <name type="scientific">Brumimicrobium glaciale</name>
    <dbReference type="NCBI Taxonomy" id="200475"/>
    <lineage>
        <taxon>Bacteria</taxon>
        <taxon>Pseudomonadati</taxon>
        <taxon>Bacteroidota</taxon>
        <taxon>Flavobacteriia</taxon>
        <taxon>Flavobacteriales</taxon>
        <taxon>Crocinitomicaceae</taxon>
        <taxon>Brumimicrobium</taxon>
    </lineage>
</organism>
<evidence type="ECO:0000256" key="2">
    <source>
        <dbReference type="ARBA" id="ARBA00012438"/>
    </source>
</evidence>
<dbReference type="PANTHER" id="PTHR41523">
    <property type="entry name" value="TWO-COMPONENT SYSTEM SENSOR PROTEIN"/>
    <property type="match status" value="1"/>
</dbReference>
<dbReference type="AlphaFoldDB" id="A0A4V1WF92"/>
<gene>
    <name evidence="9" type="ORF">ERX46_13975</name>
</gene>
<dbReference type="EC" id="2.7.13.3" evidence="2"/>
<keyword evidence="4" id="KW-0808">Transferase</keyword>
<dbReference type="Gene3D" id="3.30.450.40">
    <property type="match status" value="1"/>
</dbReference>
<evidence type="ECO:0000259" key="8">
    <source>
        <dbReference type="SMART" id="SM00065"/>
    </source>
</evidence>
<evidence type="ECO:0000256" key="7">
    <source>
        <dbReference type="ARBA" id="ARBA00022840"/>
    </source>
</evidence>
<dbReference type="SMART" id="SM00065">
    <property type="entry name" value="GAF"/>
    <property type="match status" value="1"/>
</dbReference>
<dbReference type="SUPFAM" id="SSF55781">
    <property type="entry name" value="GAF domain-like"/>
    <property type="match status" value="1"/>
</dbReference>
<name>A0A4V1WF92_9FLAO</name>
<dbReference type="OrthoDB" id="9809908at2"/>
<protein>
    <recommendedName>
        <fullName evidence="2">histidine kinase</fullName>
        <ecNumber evidence="2">2.7.13.3</ecNumber>
    </recommendedName>
</protein>
<dbReference type="EMBL" id="SETE01000006">
    <property type="protein sequence ID" value="RYM32386.1"/>
    <property type="molecule type" value="Genomic_DNA"/>
</dbReference>
<dbReference type="Gene3D" id="3.30.450.20">
    <property type="entry name" value="PAS domain"/>
    <property type="match status" value="1"/>
</dbReference>
<dbReference type="GO" id="GO:0005524">
    <property type="term" value="F:ATP binding"/>
    <property type="evidence" value="ECO:0007669"/>
    <property type="project" value="UniProtKB-KW"/>
</dbReference>
<proteinExistence type="predicted"/>
<feature type="domain" description="GAF" evidence="8">
    <location>
        <begin position="39"/>
        <end position="186"/>
    </location>
</feature>
<keyword evidence="10" id="KW-1185">Reference proteome</keyword>
<sequence>MVDGLLKNMKKKALVNQVNLSLLIDVIHKFSQDIISAKTEEEVFKILANEVSQQMDFLDCVIYKVDNHKNILRQVAAYGPSKITNSGFENPLELKFGQGHAGKVAQTGQTLLVDDVTTSKDYFLDVVQAGSELIVPVKIDNVVYAVITSEHPDKYFYKENHKKLLEVITSIAVGALVKIHEAEELGMVKEKLEVVLERKSSDLDMAIETLSTQYSKLKYQHDKQESLFQEVHHRVTNNLQIISSILRLYMNQDDPKSINSLQEVHNRVQAMALIYQNIYKSMEVNMVNINSYLYDLINYLKSSSSGKTVFIEVDVEFDHFGLDVLVPLGLYITEVYYYWLKQLGETNEINLRIKLLKDKGDFSFCFIIEDDEAKPFKEKLDLMEAEDVSSTLISALIEQLEGKFTQGFQDGNFMRLRFNA</sequence>
<evidence type="ECO:0000256" key="1">
    <source>
        <dbReference type="ARBA" id="ARBA00000085"/>
    </source>
</evidence>